<dbReference type="InterPro" id="IPR055557">
    <property type="entry name" value="DUF7133"/>
</dbReference>
<dbReference type="InterPro" id="IPR011042">
    <property type="entry name" value="6-blade_b-propeller_TolB-like"/>
</dbReference>
<dbReference type="GO" id="GO:0016787">
    <property type="term" value="F:hydrolase activity"/>
    <property type="evidence" value="ECO:0007669"/>
    <property type="project" value="InterPro"/>
</dbReference>
<dbReference type="InterPro" id="IPR036909">
    <property type="entry name" value="Cyt_c-like_dom_sf"/>
</dbReference>
<comment type="caution">
    <text evidence="7">The sequence shown here is derived from an EMBL/GenBank/DDBJ whole genome shotgun (WGS) entry which is preliminary data.</text>
</comment>
<feature type="chain" id="PRO_5017973977" evidence="5">
    <location>
        <begin position="30"/>
        <end position="1119"/>
    </location>
</feature>
<dbReference type="InterPro" id="IPR009056">
    <property type="entry name" value="Cyt_c-like_dom"/>
</dbReference>
<keyword evidence="8" id="KW-1185">Reference proteome</keyword>
<proteinExistence type="predicted"/>
<organism evidence="7 8">
    <name type="scientific">Marinimicrobium koreense</name>
    <dbReference type="NCBI Taxonomy" id="306545"/>
    <lineage>
        <taxon>Bacteria</taxon>
        <taxon>Pseudomonadati</taxon>
        <taxon>Pseudomonadota</taxon>
        <taxon>Gammaproteobacteria</taxon>
        <taxon>Cellvibrionales</taxon>
        <taxon>Cellvibrionaceae</taxon>
        <taxon>Marinimicrobium</taxon>
    </lineage>
</organism>
<keyword evidence="3 4" id="KW-0408">Iron</keyword>
<evidence type="ECO:0000256" key="4">
    <source>
        <dbReference type="PROSITE-ProRule" id="PRU00433"/>
    </source>
</evidence>
<name>A0A3N1NLZ1_9GAMM</name>
<sequence length="1119" mass="122190">MLKIIKRFGQSFRVVSAGVLSLFAIGVQASVLTPESPWEQVHDVLYQDGRLEPVVGEGKPETLFLDNGAEDIKLLSEESLGDSVLTFEMLLAEQSRAGVYLQGRYELVLAGSDQAEVLTTHSMGALAPRWDENRTPPEFDSVPPLRSVGDTVGHWLPVEIQFRAPRYNEAGQKVEPAMLLEVRINNQIVQKRTLLTGFTRGSINPWETTSGPLMVHVHQGPVALRQVSLAHADFSAVELPSETGGESNLGQLEDFVAKGEKAFKALGCTSCHAVTDGEKSVRAGPNLYGLFQRTPRDREVKQGEGDTRFTLKADRSYLHRSIRQPDAELAIAETGSNQGQVYQPIMPAYSTDTLSDGDLDAIGAYLKTLNPLATQGPVVQLVEEGGPEVYDPLTDGLQRLVLDEVQIQRGPMPGTSGRAIHVGLPNGVNYSFDPRVLGVVKLWQGGFLDMGGELRNRGGGGLGMGYDSREIGLGATNTLFAPLQPDGTPVDFSFKESVFQDHERVRAALYSEKDHFDLLAEVEARFHGYRRDSRQAEAAPTFEVSVGDNRFGMTMDINAKGALTLVIDGELNSEQSFELATELISDISVSEGLVAEGQWVIPEGVSLPVRLEGQLALSDNPWRPTAKSFDHVRQPLKVVPSQADLLDGYAIEDYLPPKDNYGRDLLFEPLGIAVADNGTVVVSTRNAGIWRLIDGEWHLFAEGLFDSLGVVIEDKAGLDLVVGQKAELTRIRDTNGDGRADYYETLFDGFGYHSNYHTYLHGPVKGADGAYYLGLNLAHTDEAVYKADGLYMGSQGGFSGWAFRVTPDGEATPWASGLRSAAGWALGPDDQVWFTENQGEFVGTSKLFVLKKNAFYGHPSGLVDLPGMTPESPGIAWARVRDHREPERLLMPQNLLANSPGHPVWDTTQGRFGPFSEQMLIGDQTQSNLFRVALETLPDGTVQGAAMPFARNLASGAMRPVFLPDGSLLLGQTGRGWQAKGGHVAALQRVSWQGEQPPLALKRITVTEDGFTLQFTRALPETLTRQALANALALSSWTYRDAPDYGSEQLGQRDEAIAGLTLSDDRTAVTLELESTKVPDVHPQQTARVYHFTLESDVLTRDHGGVPMSAFYTLHRFAP</sequence>
<dbReference type="InterPro" id="IPR011041">
    <property type="entry name" value="Quinoprot_gluc/sorb_DH_b-prop"/>
</dbReference>
<evidence type="ECO:0000256" key="1">
    <source>
        <dbReference type="ARBA" id="ARBA00022617"/>
    </source>
</evidence>
<dbReference type="Gene3D" id="1.10.760.10">
    <property type="entry name" value="Cytochrome c-like domain"/>
    <property type="match status" value="1"/>
</dbReference>
<dbReference type="PROSITE" id="PS51007">
    <property type="entry name" value="CYTC"/>
    <property type="match status" value="1"/>
</dbReference>
<dbReference type="GO" id="GO:0020037">
    <property type="term" value="F:heme binding"/>
    <property type="evidence" value="ECO:0007669"/>
    <property type="project" value="InterPro"/>
</dbReference>
<reference evidence="7 8" key="1">
    <citation type="submission" date="2018-11" db="EMBL/GenBank/DDBJ databases">
        <title>Genomic Encyclopedia of Type Strains, Phase IV (KMG-IV): sequencing the most valuable type-strain genomes for metagenomic binning, comparative biology and taxonomic classification.</title>
        <authorList>
            <person name="Goeker M."/>
        </authorList>
    </citation>
    <scope>NUCLEOTIDE SEQUENCE [LARGE SCALE GENOMIC DNA]</scope>
    <source>
        <strain evidence="7 8">DSM 16974</strain>
    </source>
</reference>
<dbReference type="SUPFAM" id="SSF50952">
    <property type="entry name" value="Soluble quinoprotein glucose dehydrogenase"/>
    <property type="match status" value="1"/>
</dbReference>
<accession>A0A3N1NLZ1</accession>
<dbReference type="Gene3D" id="2.60.120.560">
    <property type="entry name" value="Exo-inulinase, domain 1"/>
    <property type="match status" value="1"/>
</dbReference>
<dbReference type="Pfam" id="PF00034">
    <property type="entry name" value="Cytochrom_C"/>
    <property type="match status" value="1"/>
</dbReference>
<dbReference type="Gene3D" id="2.120.10.30">
    <property type="entry name" value="TolB, C-terminal domain"/>
    <property type="match status" value="1"/>
</dbReference>
<dbReference type="EMBL" id="RJUK01000004">
    <property type="protein sequence ID" value="ROQ17145.1"/>
    <property type="molecule type" value="Genomic_DNA"/>
</dbReference>
<evidence type="ECO:0000256" key="2">
    <source>
        <dbReference type="ARBA" id="ARBA00022723"/>
    </source>
</evidence>
<evidence type="ECO:0000259" key="6">
    <source>
        <dbReference type="PROSITE" id="PS51007"/>
    </source>
</evidence>
<dbReference type="Proteomes" id="UP000273643">
    <property type="component" value="Unassembled WGS sequence"/>
</dbReference>
<dbReference type="GO" id="GO:0046872">
    <property type="term" value="F:metal ion binding"/>
    <property type="evidence" value="ECO:0007669"/>
    <property type="project" value="UniProtKB-KW"/>
</dbReference>
<protein>
    <submittedName>
        <fullName evidence="7">Uncharacterized protein DUF1080</fullName>
    </submittedName>
</protein>
<dbReference type="OrthoDB" id="176168at2"/>
<dbReference type="AlphaFoldDB" id="A0A3N1NLZ1"/>
<dbReference type="SUPFAM" id="SSF46626">
    <property type="entry name" value="Cytochrome c"/>
    <property type="match status" value="1"/>
</dbReference>
<feature type="domain" description="Cytochrome c" evidence="6">
    <location>
        <begin position="254"/>
        <end position="370"/>
    </location>
</feature>
<dbReference type="GO" id="GO:0009055">
    <property type="term" value="F:electron transfer activity"/>
    <property type="evidence" value="ECO:0007669"/>
    <property type="project" value="InterPro"/>
</dbReference>
<dbReference type="Pfam" id="PF23500">
    <property type="entry name" value="DUF7133"/>
    <property type="match status" value="1"/>
</dbReference>
<keyword evidence="1 4" id="KW-0349">Heme</keyword>
<dbReference type="RefSeq" id="WP_123639577.1">
    <property type="nucleotide sequence ID" value="NZ_RJUK01000004.1"/>
</dbReference>
<evidence type="ECO:0000313" key="8">
    <source>
        <dbReference type="Proteomes" id="UP000273643"/>
    </source>
</evidence>
<evidence type="ECO:0000313" key="7">
    <source>
        <dbReference type="EMBL" id="ROQ17145.1"/>
    </source>
</evidence>
<dbReference type="PANTHER" id="PTHR33546:SF1">
    <property type="entry name" value="LARGE, MULTIFUNCTIONAL SECRETED PROTEIN"/>
    <property type="match status" value="1"/>
</dbReference>
<evidence type="ECO:0000256" key="3">
    <source>
        <dbReference type="ARBA" id="ARBA00023004"/>
    </source>
</evidence>
<dbReference type="Pfam" id="PF06439">
    <property type="entry name" value="3keto-disac_hyd"/>
    <property type="match status" value="1"/>
</dbReference>
<evidence type="ECO:0000256" key="5">
    <source>
        <dbReference type="SAM" id="SignalP"/>
    </source>
</evidence>
<keyword evidence="2 4" id="KW-0479">Metal-binding</keyword>
<gene>
    <name evidence="7" type="ORF">EDC38_3266</name>
</gene>
<feature type="signal peptide" evidence="5">
    <location>
        <begin position="1"/>
        <end position="29"/>
    </location>
</feature>
<dbReference type="PANTHER" id="PTHR33546">
    <property type="entry name" value="LARGE, MULTIFUNCTIONAL SECRETED PROTEIN-RELATED"/>
    <property type="match status" value="1"/>
</dbReference>
<keyword evidence="5" id="KW-0732">Signal</keyword>
<dbReference type="InterPro" id="IPR010496">
    <property type="entry name" value="AL/BT2_dom"/>
</dbReference>